<dbReference type="InterPro" id="IPR003593">
    <property type="entry name" value="AAA+_ATPase"/>
</dbReference>
<dbReference type="InterPro" id="IPR059188">
    <property type="entry name" value="Znf_CLPX-like"/>
</dbReference>
<dbReference type="FunFam" id="3.40.50.300:FF:000005">
    <property type="entry name" value="ATP-dependent Clp protease ATP-binding subunit ClpX"/>
    <property type="match status" value="1"/>
</dbReference>
<sequence>MVVMADDKNPGDKLLYCSFCGKSQHEVRKLIAGPSVFVCDECITLCNDIMREETQSEQIKLGKSDLPVPKEICATLDEYVIGQEQAKKILSVAVYNHYKRLKSNDKDGVELSKSNILLVGPTGSGKTLLAQTLARLLDVPFVMADATTLTEAGYVGEDVENIIQKLLQTCDYDVERAQRGIVYVDEIDKISRKSDNPSITRDVSGEGVQQALLKLIEGTKASIPPQGGRKHPNTEFLQVDTTNILFICGGAFDGLEKVIRSRSEKAGIGFGATIASKDQRKTGETLREVEPEDLIKFGLIPEFVGRLPVIATLEELDEPALVKILTEPKNALTKQYQKLFAMEDVDLEFREGVLLAIARKALARKAGARGLRSILEQALLDVMFDLPSIDNVSKVVLDETATGEIKPIIIYSDTHKAA</sequence>
<dbReference type="InterPro" id="IPR050052">
    <property type="entry name" value="ATP-dep_Clp_protease_ClpX"/>
</dbReference>
<dbReference type="GO" id="GO:0051082">
    <property type="term" value="F:unfolded protein binding"/>
    <property type="evidence" value="ECO:0007669"/>
    <property type="project" value="UniProtKB-UniRule"/>
</dbReference>
<dbReference type="CDD" id="cd19497">
    <property type="entry name" value="RecA-like_ClpX"/>
    <property type="match status" value="1"/>
</dbReference>
<dbReference type="Pfam" id="PF10431">
    <property type="entry name" value="ClpB_D2-small"/>
    <property type="match status" value="1"/>
</dbReference>
<feature type="binding site" evidence="6 7">
    <location>
        <position position="42"/>
    </location>
    <ligand>
        <name>Zn(2+)</name>
        <dbReference type="ChEBI" id="CHEBI:29105"/>
    </ligand>
</feature>
<evidence type="ECO:0000313" key="9">
    <source>
        <dbReference type="EMBL" id="KXS32854.1"/>
    </source>
</evidence>
<dbReference type="InterPro" id="IPR046425">
    <property type="entry name" value="ClpX_bact"/>
</dbReference>
<dbReference type="FunFam" id="1.10.8.60:FF:000002">
    <property type="entry name" value="ATP-dependent Clp protease ATP-binding subunit ClpX"/>
    <property type="match status" value="1"/>
</dbReference>
<dbReference type="PATRIC" id="fig|1796491.3.peg.1114"/>
<evidence type="ECO:0000256" key="7">
    <source>
        <dbReference type="PROSITE-ProRule" id="PRU01250"/>
    </source>
</evidence>
<protein>
    <recommendedName>
        <fullName evidence="6">ATP-dependent Clp protease ATP-binding subunit ClpX</fullName>
    </recommendedName>
</protein>
<dbReference type="Gene3D" id="1.10.8.60">
    <property type="match status" value="1"/>
</dbReference>
<comment type="caution">
    <text evidence="9">The sequence shown here is derived from an EMBL/GenBank/DDBJ whole genome shotgun (WGS) entry which is preliminary data.</text>
</comment>
<dbReference type="GO" id="GO:0005524">
    <property type="term" value="F:ATP binding"/>
    <property type="evidence" value="ECO:0007669"/>
    <property type="project" value="UniProtKB-UniRule"/>
</dbReference>
<keyword evidence="1 6" id="KW-0479">Metal-binding</keyword>
<dbReference type="GO" id="GO:0009376">
    <property type="term" value="C:HslUV protease complex"/>
    <property type="evidence" value="ECO:0007669"/>
    <property type="project" value="TreeGrafter"/>
</dbReference>
<evidence type="ECO:0000256" key="2">
    <source>
        <dbReference type="ARBA" id="ARBA00022741"/>
    </source>
</evidence>
<dbReference type="EMBL" id="LSLI01000017">
    <property type="protein sequence ID" value="KXS32854.1"/>
    <property type="molecule type" value="Genomic_DNA"/>
</dbReference>
<evidence type="ECO:0000259" key="8">
    <source>
        <dbReference type="PROSITE" id="PS51902"/>
    </source>
</evidence>
<dbReference type="SUPFAM" id="SSF52540">
    <property type="entry name" value="P-loop containing nucleoside triphosphate hydrolases"/>
    <property type="match status" value="1"/>
</dbReference>
<evidence type="ECO:0000256" key="6">
    <source>
        <dbReference type="HAMAP-Rule" id="MF_00175"/>
    </source>
</evidence>
<proteinExistence type="inferred from homology"/>
<dbReference type="InterPro" id="IPR003959">
    <property type="entry name" value="ATPase_AAA_core"/>
</dbReference>
<reference evidence="9 10" key="1">
    <citation type="submission" date="2016-02" db="EMBL/GenBank/DDBJ databases">
        <authorList>
            <person name="Wen L."/>
            <person name="He K."/>
            <person name="Yang H."/>
        </authorList>
    </citation>
    <scope>NUCLEOTIDE SEQUENCE [LARGE SCALE GENOMIC DNA]</scope>
    <source>
        <strain evidence="9">ShG14-8</strain>
    </source>
</reference>
<feature type="binding site" evidence="6 7">
    <location>
        <position position="39"/>
    </location>
    <ligand>
        <name>Zn(2+)</name>
        <dbReference type="ChEBI" id="CHEBI:29105"/>
    </ligand>
</feature>
<dbReference type="PROSITE" id="PS51902">
    <property type="entry name" value="CLPX_ZB"/>
    <property type="match status" value="1"/>
</dbReference>
<dbReference type="InterPro" id="IPR038366">
    <property type="entry name" value="Znf_CppX_C4_sf"/>
</dbReference>
<organism evidence="9 10">
    <name type="scientific">Candidatus Gallionella acididurans</name>
    <dbReference type="NCBI Taxonomy" id="1796491"/>
    <lineage>
        <taxon>Bacteria</taxon>
        <taxon>Pseudomonadati</taxon>
        <taxon>Pseudomonadota</taxon>
        <taxon>Betaproteobacteria</taxon>
        <taxon>Nitrosomonadales</taxon>
        <taxon>Gallionellaceae</taxon>
        <taxon>Gallionella</taxon>
    </lineage>
</organism>
<keyword evidence="4 6" id="KW-0067">ATP-binding</keyword>
<evidence type="ECO:0000313" key="10">
    <source>
        <dbReference type="Proteomes" id="UP000070578"/>
    </source>
</evidence>
<dbReference type="NCBIfam" id="TIGR00382">
    <property type="entry name" value="clpX"/>
    <property type="match status" value="1"/>
</dbReference>
<dbReference type="Gene3D" id="6.20.220.10">
    <property type="entry name" value="ClpX chaperone, C4-type zinc finger domain"/>
    <property type="match status" value="1"/>
</dbReference>
<dbReference type="SMART" id="SM00382">
    <property type="entry name" value="AAA"/>
    <property type="match status" value="1"/>
</dbReference>
<dbReference type="InterPro" id="IPR027417">
    <property type="entry name" value="P-loop_NTPase"/>
</dbReference>
<dbReference type="Proteomes" id="UP000070578">
    <property type="component" value="Unassembled WGS sequence"/>
</dbReference>
<dbReference type="Pfam" id="PF07724">
    <property type="entry name" value="AAA_2"/>
    <property type="match status" value="1"/>
</dbReference>
<dbReference type="NCBIfam" id="NF003745">
    <property type="entry name" value="PRK05342.1"/>
    <property type="match status" value="1"/>
</dbReference>
<feature type="binding site" evidence="6 7">
    <location>
        <position position="20"/>
    </location>
    <ligand>
        <name>Zn(2+)</name>
        <dbReference type="ChEBI" id="CHEBI:29105"/>
    </ligand>
</feature>
<dbReference type="InterPro" id="IPR010603">
    <property type="entry name" value="Znf_CppX_C4"/>
</dbReference>
<keyword evidence="2 6" id="KW-0547">Nucleotide-binding</keyword>
<dbReference type="SMART" id="SM00994">
    <property type="entry name" value="zf-C4_ClpX"/>
    <property type="match status" value="1"/>
</dbReference>
<evidence type="ECO:0000256" key="5">
    <source>
        <dbReference type="ARBA" id="ARBA00023186"/>
    </source>
</evidence>
<dbReference type="GO" id="GO:0016887">
    <property type="term" value="F:ATP hydrolysis activity"/>
    <property type="evidence" value="ECO:0007669"/>
    <property type="project" value="InterPro"/>
</dbReference>
<evidence type="ECO:0000256" key="1">
    <source>
        <dbReference type="ARBA" id="ARBA00022723"/>
    </source>
</evidence>
<dbReference type="GO" id="GO:0051301">
    <property type="term" value="P:cell division"/>
    <property type="evidence" value="ECO:0007669"/>
    <property type="project" value="TreeGrafter"/>
</dbReference>
<reference evidence="9 10" key="2">
    <citation type="submission" date="2016-03" db="EMBL/GenBank/DDBJ databases">
        <title>New uncultured bacterium of the family Gallionellaceae from acid mine drainage: description and reconstruction of genome based on metagenomic analysis of microbial community.</title>
        <authorList>
            <person name="Kadnikov V."/>
            <person name="Ivasenko D."/>
            <person name="Beletsky A."/>
            <person name="Mardanov A."/>
            <person name="Danilova E."/>
            <person name="Pimenov N."/>
            <person name="Karnachuk O."/>
            <person name="Ravin N."/>
        </authorList>
    </citation>
    <scope>NUCLEOTIDE SEQUENCE [LARGE SCALE GENOMIC DNA]</scope>
    <source>
        <strain evidence="9">ShG14-8</strain>
    </source>
</reference>
<dbReference type="Pfam" id="PF06689">
    <property type="entry name" value="zf-C4_ClpX"/>
    <property type="match status" value="1"/>
</dbReference>
<keyword evidence="9" id="KW-0645">Protease</keyword>
<feature type="binding site" evidence="6">
    <location>
        <begin position="121"/>
        <end position="128"/>
    </location>
    <ligand>
        <name>ATP</name>
        <dbReference type="ChEBI" id="CHEBI:30616"/>
    </ligand>
</feature>
<name>A0A139BV55_9PROT</name>
<evidence type="ECO:0000256" key="3">
    <source>
        <dbReference type="ARBA" id="ARBA00022833"/>
    </source>
</evidence>
<dbReference type="SUPFAM" id="SSF57716">
    <property type="entry name" value="Glucocorticoid receptor-like (DNA-binding domain)"/>
    <property type="match status" value="1"/>
</dbReference>
<comment type="function">
    <text evidence="6">ATP-dependent specificity component of the Clp protease. It directs the protease to specific substrates. Can perform chaperone functions in the absence of ClpP.</text>
</comment>
<dbReference type="PANTHER" id="PTHR48102">
    <property type="entry name" value="ATP-DEPENDENT CLP PROTEASE ATP-BINDING SUBUNIT CLPX-LIKE, MITOCHONDRIAL-RELATED"/>
    <property type="match status" value="1"/>
</dbReference>
<accession>A0A139BV55</accession>
<keyword evidence="9" id="KW-0378">Hydrolase</keyword>
<dbReference type="GO" id="GO:0140662">
    <property type="term" value="F:ATP-dependent protein folding chaperone"/>
    <property type="evidence" value="ECO:0007669"/>
    <property type="project" value="InterPro"/>
</dbReference>
<comment type="subunit">
    <text evidence="6">Component of the ClpX-ClpP complex. Forms a hexameric ring that, in the presence of ATP, binds to fourteen ClpP subunits assembled into a disk-like structure with a central cavity, resembling the structure of eukaryotic proteasomes.</text>
</comment>
<dbReference type="AlphaFoldDB" id="A0A139BV55"/>
<comment type="similarity">
    <text evidence="6 7">Belongs to the ClpX chaperone family.</text>
</comment>
<dbReference type="PANTHER" id="PTHR48102:SF7">
    <property type="entry name" value="ATP-DEPENDENT CLP PROTEASE ATP-BINDING SUBUNIT CLPX-LIKE, MITOCHONDRIAL"/>
    <property type="match status" value="1"/>
</dbReference>
<dbReference type="HAMAP" id="MF_00175">
    <property type="entry name" value="ClpX"/>
    <property type="match status" value="1"/>
</dbReference>
<dbReference type="GO" id="GO:0008233">
    <property type="term" value="F:peptidase activity"/>
    <property type="evidence" value="ECO:0007669"/>
    <property type="project" value="UniProtKB-KW"/>
</dbReference>
<gene>
    <name evidence="6" type="primary">clpX</name>
    <name evidence="9" type="ORF">AWT59_1015</name>
</gene>
<feature type="domain" description="ClpX-type ZB" evidence="8">
    <location>
        <begin position="4"/>
        <end position="58"/>
    </location>
</feature>
<dbReference type="InterPro" id="IPR004487">
    <property type="entry name" value="Clp_protease_ATP-bd_su_ClpX"/>
</dbReference>
<keyword evidence="5 6" id="KW-0143">Chaperone</keyword>
<dbReference type="GO" id="GO:0008270">
    <property type="term" value="F:zinc ion binding"/>
    <property type="evidence" value="ECO:0007669"/>
    <property type="project" value="UniProtKB-UniRule"/>
</dbReference>
<dbReference type="Gene3D" id="3.40.50.300">
    <property type="entry name" value="P-loop containing nucleotide triphosphate hydrolases"/>
    <property type="match status" value="1"/>
</dbReference>
<dbReference type="InterPro" id="IPR019489">
    <property type="entry name" value="Clp_ATPase_C"/>
</dbReference>
<feature type="binding site" evidence="6 7">
    <location>
        <position position="17"/>
    </location>
    <ligand>
        <name>Zn(2+)</name>
        <dbReference type="ChEBI" id="CHEBI:29105"/>
    </ligand>
</feature>
<dbReference type="GO" id="GO:0051603">
    <property type="term" value="P:proteolysis involved in protein catabolic process"/>
    <property type="evidence" value="ECO:0007669"/>
    <property type="project" value="TreeGrafter"/>
</dbReference>
<dbReference type="GO" id="GO:0046983">
    <property type="term" value="F:protein dimerization activity"/>
    <property type="evidence" value="ECO:0007669"/>
    <property type="project" value="UniProtKB-UniRule"/>
</dbReference>
<dbReference type="SMART" id="SM01086">
    <property type="entry name" value="ClpB_D2-small"/>
    <property type="match status" value="1"/>
</dbReference>
<evidence type="ECO:0000256" key="4">
    <source>
        <dbReference type="ARBA" id="ARBA00022840"/>
    </source>
</evidence>
<keyword evidence="3 6" id="KW-0862">Zinc</keyword>